<dbReference type="EMBL" id="AP025592">
    <property type="protein sequence ID" value="BDG08718.1"/>
    <property type="molecule type" value="Genomic_DNA"/>
</dbReference>
<evidence type="ECO:0000256" key="1">
    <source>
        <dbReference type="ARBA" id="ARBA00009481"/>
    </source>
</evidence>
<reference evidence="8" key="1">
    <citation type="journal article" date="2022" name="Int. J. Syst. Evol. Microbiol.">
        <title>Anaeromyxobacter oryzae sp. nov., Anaeromyxobacter diazotrophicus sp. nov. and Anaeromyxobacter paludicola sp. nov., isolated from paddy soils.</title>
        <authorList>
            <person name="Itoh H."/>
            <person name="Xu Z."/>
            <person name="Mise K."/>
            <person name="Masuda Y."/>
            <person name="Ushijima N."/>
            <person name="Hayakawa C."/>
            <person name="Shiratori Y."/>
            <person name="Senoo K."/>
        </authorList>
    </citation>
    <scope>NUCLEOTIDE SEQUENCE [LARGE SCALE GENOMIC DNA]</scope>
    <source>
        <strain evidence="8">Red630</strain>
    </source>
</reference>
<dbReference type="Pfam" id="PF13480">
    <property type="entry name" value="Acetyltransf_6"/>
    <property type="match status" value="1"/>
</dbReference>
<dbReference type="Pfam" id="PF13692">
    <property type="entry name" value="Glyco_trans_1_4"/>
    <property type="match status" value="1"/>
</dbReference>
<dbReference type="SUPFAM" id="SSF53756">
    <property type="entry name" value="UDP-Glycosyltransferase/glycogen phosphorylase"/>
    <property type="match status" value="1"/>
</dbReference>
<name>A0ABM7XA65_9BACT</name>
<comment type="similarity">
    <text evidence="1">Belongs to the glycosyltransferase group 1 family. Glycosyltransferase 4 subfamily.</text>
</comment>
<protein>
    <recommendedName>
        <fullName evidence="9">Glycosyl transferase group 1</fullName>
    </recommendedName>
</protein>
<dbReference type="InterPro" id="IPR038740">
    <property type="entry name" value="BioF2-like_GNAT_dom"/>
</dbReference>
<feature type="domain" description="BioF2-like acetyltransferase" evidence="6">
    <location>
        <begin position="562"/>
        <end position="708"/>
    </location>
</feature>
<keyword evidence="2" id="KW-0328">Glycosyltransferase</keyword>
<evidence type="ECO:0000256" key="2">
    <source>
        <dbReference type="ARBA" id="ARBA00022676"/>
    </source>
</evidence>
<keyword evidence="3" id="KW-0808">Transferase</keyword>
<dbReference type="InterPro" id="IPR016181">
    <property type="entry name" value="Acyl_CoA_acyltransferase"/>
</dbReference>
<dbReference type="PANTHER" id="PTHR12526:SF640">
    <property type="entry name" value="COLANIC ACID BIOSYNTHESIS GLYCOSYLTRANSFERASE WCAL-RELATED"/>
    <property type="match status" value="1"/>
</dbReference>
<accession>A0ABM7XA65</accession>
<dbReference type="Gene3D" id="3.40.630.30">
    <property type="match status" value="1"/>
</dbReference>
<dbReference type="InterPro" id="IPR028098">
    <property type="entry name" value="Glyco_trans_4-like_N"/>
</dbReference>
<evidence type="ECO:0000313" key="8">
    <source>
        <dbReference type="Proteomes" id="UP001162734"/>
    </source>
</evidence>
<organism evidence="7 8">
    <name type="scientific">Anaeromyxobacter paludicola</name>
    <dbReference type="NCBI Taxonomy" id="2918171"/>
    <lineage>
        <taxon>Bacteria</taxon>
        <taxon>Pseudomonadati</taxon>
        <taxon>Myxococcota</taxon>
        <taxon>Myxococcia</taxon>
        <taxon>Myxococcales</taxon>
        <taxon>Cystobacterineae</taxon>
        <taxon>Anaeromyxobacteraceae</taxon>
        <taxon>Anaeromyxobacter</taxon>
    </lineage>
</organism>
<feature type="domain" description="Glycosyltransferase subfamily 4-like N-terminal" evidence="5">
    <location>
        <begin position="21"/>
        <end position="164"/>
    </location>
</feature>
<evidence type="ECO:0000259" key="5">
    <source>
        <dbReference type="Pfam" id="PF13439"/>
    </source>
</evidence>
<gene>
    <name evidence="7" type="ORF">AMPC_18310</name>
</gene>
<feature type="region of interest" description="Disordered" evidence="4">
    <location>
        <begin position="348"/>
        <end position="390"/>
    </location>
</feature>
<dbReference type="RefSeq" id="WP_248345921.1">
    <property type="nucleotide sequence ID" value="NZ_AP025592.1"/>
</dbReference>
<evidence type="ECO:0000256" key="4">
    <source>
        <dbReference type="SAM" id="MobiDB-lite"/>
    </source>
</evidence>
<evidence type="ECO:0000313" key="7">
    <source>
        <dbReference type="EMBL" id="BDG08718.1"/>
    </source>
</evidence>
<proteinExistence type="inferred from homology"/>
<sequence>MALTVLQVAWPLAPVGPGAAGGAEQVLWQLDRALAAAGHRSLVVAQEGSRIAGTLLAVPAARGPLDEGALARAEAAVRAVVARALREERVDVVHLHGLDFAACLPPPGPPALVTLHLPPALYPPGALAASRPRTALVCVSEAQRARLPAGVAAAACVPNGVPLDLLRPRRGGAAAPGFALCLGRICAEKGYHLALDAARAAGLPLLVAGEVFPYAAHQRHFDAELRPRLDAARRYVGPVGLRRKRRLLAAARCLVVPSLVEETSSLAAMEALACGTPVVAFRRGALPEVVEDGVTGLLVDGPEDLPRALREVAWLDRAACRRAAEARFDGREMAARYVALYRELGGGLASRSPPPSPSPLQGEGKRASAPGPARTPSPPGGEGRGGAARRSPAVLRPALLTSWSELEALRDAWADLFRRAPAATPFQSPGWLLAWGRQLAPPAPPLAAALFRGRELAALLPSFVYRRGGRRVLGLLGGGVSDYQDLLLDPSLAPEGAATLLARLAGTGAFDALDLEALPPGSPLLAPGALPPSLAGGAAPQAACPGLDLPGDPAAWRARLSAKARDNLRQGRRRLERLGPVEVRLAGAGIEVTAALAESFRLHRARWAGRGEAGVLGASLLWRFHAEAARAAAREGTLRLRLLLAGGRVVASLHGFLWRGRGYAYLSGLDPAAARASPGLLLHAEAIEGAIREGARGYDLLRGREPYKYGLGAEDRFTLRLQAEVRAGGAATGALERLPGAAPAL</sequence>
<evidence type="ECO:0008006" key="9">
    <source>
        <dbReference type="Google" id="ProtNLM"/>
    </source>
</evidence>
<dbReference type="Pfam" id="PF13439">
    <property type="entry name" value="Glyco_transf_4"/>
    <property type="match status" value="1"/>
</dbReference>
<keyword evidence="8" id="KW-1185">Reference proteome</keyword>
<dbReference type="Proteomes" id="UP001162734">
    <property type="component" value="Chromosome"/>
</dbReference>
<evidence type="ECO:0000259" key="6">
    <source>
        <dbReference type="Pfam" id="PF13480"/>
    </source>
</evidence>
<dbReference type="PANTHER" id="PTHR12526">
    <property type="entry name" value="GLYCOSYLTRANSFERASE"/>
    <property type="match status" value="1"/>
</dbReference>
<dbReference type="SUPFAM" id="SSF55729">
    <property type="entry name" value="Acyl-CoA N-acyltransferases (Nat)"/>
    <property type="match status" value="1"/>
</dbReference>
<dbReference type="Gene3D" id="3.40.50.2000">
    <property type="entry name" value="Glycogen Phosphorylase B"/>
    <property type="match status" value="2"/>
</dbReference>
<evidence type="ECO:0000256" key="3">
    <source>
        <dbReference type="ARBA" id="ARBA00022679"/>
    </source>
</evidence>